<keyword evidence="3" id="KW-1185">Reference proteome</keyword>
<reference evidence="2" key="1">
    <citation type="journal article" date="2022" name="bioRxiv">
        <title>Sequencing and chromosome-scale assembly of the giantPleurodeles waltlgenome.</title>
        <authorList>
            <person name="Brown T."/>
            <person name="Elewa A."/>
            <person name="Iarovenko S."/>
            <person name="Subramanian E."/>
            <person name="Araus A.J."/>
            <person name="Petzold A."/>
            <person name="Susuki M."/>
            <person name="Suzuki K.-i.T."/>
            <person name="Hayashi T."/>
            <person name="Toyoda A."/>
            <person name="Oliveira C."/>
            <person name="Osipova E."/>
            <person name="Leigh N.D."/>
            <person name="Simon A."/>
            <person name="Yun M.H."/>
        </authorList>
    </citation>
    <scope>NUCLEOTIDE SEQUENCE</scope>
    <source>
        <strain evidence="2">20211129_DDA</strain>
        <tissue evidence="2">Liver</tissue>
    </source>
</reference>
<name>A0AAV7NJH4_PLEWA</name>
<organism evidence="2 3">
    <name type="scientific">Pleurodeles waltl</name>
    <name type="common">Iberian ribbed newt</name>
    <dbReference type="NCBI Taxonomy" id="8319"/>
    <lineage>
        <taxon>Eukaryota</taxon>
        <taxon>Metazoa</taxon>
        <taxon>Chordata</taxon>
        <taxon>Craniata</taxon>
        <taxon>Vertebrata</taxon>
        <taxon>Euteleostomi</taxon>
        <taxon>Amphibia</taxon>
        <taxon>Batrachia</taxon>
        <taxon>Caudata</taxon>
        <taxon>Salamandroidea</taxon>
        <taxon>Salamandridae</taxon>
        <taxon>Pleurodelinae</taxon>
        <taxon>Pleurodeles</taxon>
    </lineage>
</organism>
<protein>
    <submittedName>
        <fullName evidence="2">Uncharacterized protein</fullName>
    </submittedName>
</protein>
<sequence length="189" mass="19655">MVREEVLHAILACSPLRRVSSKEPEVSVRCRGGAVAKGAWAGKGNPCPPRAESDGDCPEGGPTSQRERLGVRHLVEPRKVGVGRGTYLGEGRQAKVEGLGPSSNTITGREGGEGRARPGTPPLLGVRAPETGKPRGQRFKSSSGKGKSDSAAQAAGPVLIQEVQVGPAPSADGLDSRWRDGDCNTIIYG</sequence>
<dbReference type="AlphaFoldDB" id="A0AAV7NJH4"/>
<feature type="region of interest" description="Disordered" evidence="1">
    <location>
        <begin position="33"/>
        <end position="68"/>
    </location>
</feature>
<dbReference type="EMBL" id="JANPWB010000012">
    <property type="protein sequence ID" value="KAJ1115646.1"/>
    <property type="molecule type" value="Genomic_DNA"/>
</dbReference>
<feature type="compositionally biased region" description="Low complexity" evidence="1">
    <location>
        <begin position="33"/>
        <end position="44"/>
    </location>
</feature>
<feature type="region of interest" description="Disordered" evidence="1">
    <location>
        <begin position="83"/>
        <end position="180"/>
    </location>
</feature>
<feature type="compositionally biased region" description="Low complexity" evidence="1">
    <location>
        <begin position="140"/>
        <end position="156"/>
    </location>
</feature>
<dbReference type="Proteomes" id="UP001066276">
    <property type="component" value="Chromosome 8"/>
</dbReference>
<accession>A0AAV7NJH4</accession>
<gene>
    <name evidence="2" type="ORF">NDU88_003868</name>
</gene>
<evidence type="ECO:0000256" key="1">
    <source>
        <dbReference type="SAM" id="MobiDB-lite"/>
    </source>
</evidence>
<evidence type="ECO:0000313" key="3">
    <source>
        <dbReference type="Proteomes" id="UP001066276"/>
    </source>
</evidence>
<proteinExistence type="predicted"/>
<comment type="caution">
    <text evidence="2">The sequence shown here is derived from an EMBL/GenBank/DDBJ whole genome shotgun (WGS) entry which is preliminary data.</text>
</comment>
<evidence type="ECO:0000313" key="2">
    <source>
        <dbReference type="EMBL" id="KAJ1115646.1"/>
    </source>
</evidence>